<dbReference type="SMART" id="SM00052">
    <property type="entry name" value="EAL"/>
    <property type="match status" value="1"/>
</dbReference>
<evidence type="ECO:0000259" key="1">
    <source>
        <dbReference type="PROSITE" id="PS50883"/>
    </source>
</evidence>
<dbReference type="SUPFAM" id="SSF141868">
    <property type="entry name" value="EAL domain-like"/>
    <property type="match status" value="1"/>
</dbReference>
<dbReference type="Pfam" id="PF00990">
    <property type="entry name" value="GGDEF"/>
    <property type="match status" value="1"/>
</dbReference>
<comment type="caution">
    <text evidence="3">The sequence shown here is derived from an EMBL/GenBank/DDBJ whole genome shotgun (WGS) entry which is preliminary data.</text>
</comment>
<feature type="domain" description="EAL" evidence="1">
    <location>
        <begin position="1"/>
        <end position="238"/>
    </location>
</feature>
<sequence length="559" mass="58280">MNHVAAVPGVSYAFQPLLSTRTGRLLALEALARPDTGTVHDLLADAARRRQLVEVDTALAAGAVHAAGNAELPLHVNVLARTATHPDTLLDPLLAALRATGREPADVTVEITPPFGGLSREALFDGLKTVRHHGFRLAFDGAGDGDLPLSIIADALPDMVKLDAYLLAGVPGNPAVVALIEALGHLGTRTGIRLAAVGVETEDQLAVLSRLGVPVAQGNLIAPARTGTATFTAPEITRLDGMPAGPGGPLVADLVQPAVTLPESAASDEVRRVFAQAPDVTGVVLLDSTGRPRWSLSRNRFLLAVTGPYGHALHASRPAARHADPPRTIRADASGLQLLAAVGETEGARAGDDVVVVDAVGRCVGIVRLAEVIRGVAEAKVEQAVALNPLTRLPGTAEVTREIDRRVERSETFVVSWLDVDGFTDVNETAGFAAGDDLIRALGRRLADLTARLPATRVAHVGGDDFLVLTDVDEVGVLAAEVVDHPWQVDGTAACVSLASLVCAVGSVASHRDASRLLAPLTRRAKAVDGSSWVMGRPGTDRVDVLRGADPQSLASRYS</sequence>
<dbReference type="Gene3D" id="3.30.70.270">
    <property type="match status" value="1"/>
</dbReference>
<proteinExistence type="predicted"/>
<dbReference type="PANTHER" id="PTHR33121">
    <property type="entry name" value="CYCLIC DI-GMP PHOSPHODIESTERASE PDEF"/>
    <property type="match status" value="1"/>
</dbReference>
<dbReference type="SMART" id="SM00267">
    <property type="entry name" value="GGDEF"/>
    <property type="match status" value="1"/>
</dbReference>
<dbReference type="InterPro" id="IPR001633">
    <property type="entry name" value="EAL_dom"/>
</dbReference>
<protein>
    <submittedName>
        <fullName evidence="3">GGDEF domain-containing protein</fullName>
    </submittedName>
</protein>
<dbReference type="Gene3D" id="3.20.20.450">
    <property type="entry name" value="EAL domain"/>
    <property type="match status" value="1"/>
</dbReference>
<evidence type="ECO:0000313" key="3">
    <source>
        <dbReference type="EMBL" id="OLF09039.1"/>
    </source>
</evidence>
<dbReference type="GO" id="GO:0071111">
    <property type="term" value="F:cyclic-guanylate-specific phosphodiesterase activity"/>
    <property type="evidence" value="ECO:0007669"/>
    <property type="project" value="InterPro"/>
</dbReference>
<organism evidence="3 4">
    <name type="scientific">Actinophytocola xinjiangensis</name>
    <dbReference type="NCBI Taxonomy" id="485602"/>
    <lineage>
        <taxon>Bacteria</taxon>
        <taxon>Bacillati</taxon>
        <taxon>Actinomycetota</taxon>
        <taxon>Actinomycetes</taxon>
        <taxon>Pseudonocardiales</taxon>
        <taxon>Pseudonocardiaceae</taxon>
    </lineage>
</organism>
<dbReference type="EMBL" id="MSIF01000010">
    <property type="protein sequence ID" value="OLF09039.1"/>
    <property type="molecule type" value="Genomic_DNA"/>
</dbReference>
<reference evidence="3 4" key="1">
    <citation type="submission" date="2016-12" db="EMBL/GenBank/DDBJ databases">
        <title>The draft genome sequence of Actinophytocola xinjiangensis.</title>
        <authorList>
            <person name="Wang W."/>
            <person name="Yuan L."/>
        </authorList>
    </citation>
    <scope>NUCLEOTIDE SEQUENCE [LARGE SCALE GENOMIC DNA]</scope>
    <source>
        <strain evidence="3 4">CGMCC 4.4663</strain>
    </source>
</reference>
<dbReference type="Proteomes" id="UP000185696">
    <property type="component" value="Unassembled WGS sequence"/>
</dbReference>
<dbReference type="SUPFAM" id="SSF55073">
    <property type="entry name" value="Nucleotide cyclase"/>
    <property type="match status" value="1"/>
</dbReference>
<evidence type="ECO:0000313" key="4">
    <source>
        <dbReference type="Proteomes" id="UP000185696"/>
    </source>
</evidence>
<dbReference type="InterPro" id="IPR035919">
    <property type="entry name" value="EAL_sf"/>
</dbReference>
<gene>
    <name evidence="3" type="ORF">BLA60_20850</name>
</gene>
<keyword evidence="4" id="KW-1185">Reference proteome</keyword>
<dbReference type="OrthoDB" id="1673646at2"/>
<dbReference type="InterPro" id="IPR050706">
    <property type="entry name" value="Cyclic-di-GMP_PDE-like"/>
</dbReference>
<feature type="domain" description="GGDEF" evidence="2">
    <location>
        <begin position="411"/>
        <end position="545"/>
    </location>
</feature>
<dbReference type="PROSITE" id="PS50887">
    <property type="entry name" value="GGDEF"/>
    <property type="match status" value="1"/>
</dbReference>
<name>A0A7Z0WLI0_9PSEU</name>
<dbReference type="PROSITE" id="PS50883">
    <property type="entry name" value="EAL"/>
    <property type="match status" value="1"/>
</dbReference>
<dbReference type="InterPro" id="IPR000160">
    <property type="entry name" value="GGDEF_dom"/>
</dbReference>
<dbReference type="PANTHER" id="PTHR33121:SF70">
    <property type="entry name" value="SIGNALING PROTEIN YKOW"/>
    <property type="match status" value="1"/>
</dbReference>
<dbReference type="InterPro" id="IPR043128">
    <property type="entry name" value="Rev_trsase/Diguanyl_cyclase"/>
</dbReference>
<dbReference type="AlphaFoldDB" id="A0A7Z0WLI0"/>
<accession>A0A7Z0WLI0</accession>
<dbReference type="CDD" id="cd01948">
    <property type="entry name" value="EAL"/>
    <property type="match status" value="1"/>
</dbReference>
<dbReference type="Pfam" id="PF00563">
    <property type="entry name" value="EAL"/>
    <property type="match status" value="1"/>
</dbReference>
<dbReference type="InterPro" id="IPR029787">
    <property type="entry name" value="Nucleotide_cyclase"/>
</dbReference>
<evidence type="ECO:0000259" key="2">
    <source>
        <dbReference type="PROSITE" id="PS50887"/>
    </source>
</evidence>